<dbReference type="PROSITE" id="PS00139">
    <property type="entry name" value="THIOL_PROTEASE_CYS"/>
    <property type="match status" value="1"/>
</dbReference>
<dbReference type="PRINTS" id="PR00704">
    <property type="entry name" value="CALPAIN"/>
</dbReference>
<feature type="domain" description="Calpain catalytic" evidence="7">
    <location>
        <begin position="45"/>
        <end position="344"/>
    </location>
</feature>
<accession>A0ABD2LY13</accession>
<evidence type="ECO:0000313" key="8">
    <source>
        <dbReference type="EMBL" id="KAL3120106.1"/>
    </source>
</evidence>
<evidence type="ECO:0000256" key="1">
    <source>
        <dbReference type="ARBA" id="ARBA00007623"/>
    </source>
</evidence>
<evidence type="ECO:0000256" key="5">
    <source>
        <dbReference type="PIRSR" id="PIRSR622684-1"/>
    </source>
</evidence>
<dbReference type="InterPro" id="IPR038765">
    <property type="entry name" value="Papain-like_cys_pep_sf"/>
</dbReference>
<evidence type="ECO:0000256" key="3">
    <source>
        <dbReference type="ARBA" id="ARBA00022801"/>
    </source>
</evidence>
<name>A0ABD2LY13_9BILA</name>
<comment type="similarity">
    <text evidence="1">Belongs to the peptidase C2 family.</text>
</comment>
<keyword evidence="3 6" id="KW-0378">Hydrolase</keyword>
<evidence type="ECO:0000256" key="2">
    <source>
        <dbReference type="ARBA" id="ARBA00022670"/>
    </source>
</evidence>
<dbReference type="InterPro" id="IPR022684">
    <property type="entry name" value="Calpain_cysteine_protease"/>
</dbReference>
<keyword evidence="4 6" id="KW-0788">Thiol protease</keyword>
<dbReference type="SUPFAM" id="SSF54001">
    <property type="entry name" value="Cysteine proteinases"/>
    <property type="match status" value="1"/>
</dbReference>
<feature type="active site" evidence="5 6">
    <location>
        <position position="258"/>
    </location>
</feature>
<evidence type="ECO:0000256" key="4">
    <source>
        <dbReference type="ARBA" id="ARBA00022807"/>
    </source>
</evidence>
<dbReference type="GO" id="GO:0008234">
    <property type="term" value="F:cysteine-type peptidase activity"/>
    <property type="evidence" value="ECO:0007669"/>
    <property type="project" value="UniProtKB-UniRule"/>
</dbReference>
<dbReference type="SMART" id="SM00230">
    <property type="entry name" value="CysPc"/>
    <property type="match status" value="1"/>
</dbReference>
<dbReference type="Gene3D" id="3.90.70.10">
    <property type="entry name" value="Cysteine proteinases"/>
    <property type="match status" value="1"/>
</dbReference>
<dbReference type="Pfam" id="PF00648">
    <property type="entry name" value="Peptidase_C2"/>
    <property type="match status" value="1"/>
</dbReference>
<evidence type="ECO:0000256" key="6">
    <source>
        <dbReference type="PROSITE-ProRule" id="PRU00239"/>
    </source>
</evidence>
<dbReference type="PANTHER" id="PTHR10183:SF379">
    <property type="entry name" value="CALPAIN-5"/>
    <property type="match status" value="1"/>
</dbReference>
<dbReference type="CDD" id="cd00044">
    <property type="entry name" value="CysPc"/>
    <property type="match status" value="1"/>
</dbReference>
<evidence type="ECO:0000313" key="9">
    <source>
        <dbReference type="Proteomes" id="UP001620626"/>
    </source>
</evidence>
<feature type="active site" evidence="5 6">
    <location>
        <position position="284"/>
    </location>
</feature>
<keyword evidence="2 6" id="KW-0645">Protease</keyword>
<dbReference type="PROSITE" id="PS50203">
    <property type="entry name" value="CALPAIN_CAT"/>
    <property type="match status" value="1"/>
</dbReference>
<comment type="caution">
    <text evidence="8">The sequence shown here is derived from an EMBL/GenBank/DDBJ whole genome shotgun (WGS) entry which is preliminary data.</text>
</comment>
<evidence type="ECO:0000259" key="7">
    <source>
        <dbReference type="PROSITE" id="PS50203"/>
    </source>
</evidence>
<dbReference type="InterPro" id="IPR000169">
    <property type="entry name" value="Pept_cys_AS"/>
</dbReference>
<dbReference type="PANTHER" id="PTHR10183">
    <property type="entry name" value="CALPAIN"/>
    <property type="match status" value="1"/>
</dbReference>
<dbReference type="AlphaFoldDB" id="A0ABD2LY13"/>
<dbReference type="EMBL" id="JBICBT010000224">
    <property type="protein sequence ID" value="KAL3120106.1"/>
    <property type="molecule type" value="Genomic_DNA"/>
</dbReference>
<organism evidence="8 9">
    <name type="scientific">Heterodera trifolii</name>
    <dbReference type="NCBI Taxonomy" id="157864"/>
    <lineage>
        <taxon>Eukaryota</taxon>
        <taxon>Metazoa</taxon>
        <taxon>Ecdysozoa</taxon>
        <taxon>Nematoda</taxon>
        <taxon>Chromadorea</taxon>
        <taxon>Rhabditida</taxon>
        <taxon>Tylenchina</taxon>
        <taxon>Tylenchomorpha</taxon>
        <taxon>Tylenchoidea</taxon>
        <taxon>Heteroderidae</taxon>
        <taxon>Heteroderinae</taxon>
        <taxon>Heterodera</taxon>
    </lineage>
</organism>
<reference evidence="8 9" key="1">
    <citation type="submission" date="2024-10" db="EMBL/GenBank/DDBJ databases">
        <authorList>
            <person name="Kim D."/>
        </authorList>
    </citation>
    <scope>NUCLEOTIDE SEQUENCE [LARGE SCALE GENOMIC DNA]</scope>
    <source>
        <strain evidence="8">BH-2024</strain>
    </source>
</reference>
<sequence>MENLAFIDVGGEDNALDDVGKEILEKLENNEYERDTEAFIPRGTLFEDTQFPVESIPLYFTRGEVVPIQWLRPHQIVERPQFINKEPLAADVRQGSLGDCWALAAASVLAEFGPLFYRVVPPDQGFRHGYAGIFRFHFWYYGRWTEVIIDDRLPCRESNRKLLYSRPPAENVFWAILLEKAYSKLYGGYTALVGGKVRDCLSDLTGGITEEWDLQMLSDEKKADLEKILLRVSANCVFGCETENENNELQSTGLVAHHAYAITETQQFISATSQRQTIVLFIRNPWGRANWRGALSLNSPDWEMVPAGIKKYMEKKLDENSGGFWILLDDFIRLFFKIHLCFLEPHAISEVREMTDRSIRKLWDGVMFDGVWQKNATAWGSPQSAASK</sequence>
<gene>
    <name evidence="8" type="ORF">niasHT_002705</name>
</gene>
<keyword evidence="9" id="KW-1185">Reference proteome</keyword>
<protein>
    <recommendedName>
        <fullName evidence="7">Calpain catalytic domain-containing protein</fullName>
    </recommendedName>
</protein>
<dbReference type="Proteomes" id="UP001620626">
    <property type="component" value="Unassembled WGS sequence"/>
</dbReference>
<feature type="active site" evidence="5 6">
    <location>
        <position position="100"/>
    </location>
</feature>
<dbReference type="InterPro" id="IPR001300">
    <property type="entry name" value="Peptidase_C2_calpain_cat"/>
</dbReference>
<dbReference type="GO" id="GO:0006508">
    <property type="term" value="P:proteolysis"/>
    <property type="evidence" value="ECO:0007669"/>
    <property type="project" value="UniProtKB-KW"/>
</dbReference>
<proteinExistence type="inferred from homology"/>